<keyword evidence="3" id="KW-1185">Reference proteome</keyword>
<accession>A0ABU5RGD2</accession>
<proteinExistence type="predicted"/>
<sequence>MSREIPATAGRGERVPSGADLANALLRATHTLRRFAGRPYRQRGWSTPRVLLMLAVEEAGSPRIGELKKQLGVTGRSITSLVDGLEQEGVLTRHDDPDDRRSTRLRITGKGHEHLAEIKALHGAHADRTFGVLGAAEKMLLLEMLERLERHVLEQTENPDN</sequence>
<gene>
    <name evidence="2" type="ORF">VA596_37830</name>
</gene>
<dbReference type="InterPro" id="IPR000835">
    <property type="entry name" value="HTH_MarR-typ"/>
</dbReference>
<evidence type="ECO:0000313" key="3">
    <source>
        <dbReference type="Proteomes" id="UP001304298"/>
    </source>
</evidence>
<dbReference type="Gene3D" id="1.10.10.10">
    <property type="entry name" value="Winged helix-like DNA-binding domain superfamily/Winged helix DNA-binding domain"/>
    <property type="match status" value="1"/>
</dbReference>
<dbReference type="PANTHER" id="PTHR33164:SF43">
    <property type="entry name" value="HTH-TYPE TRANSCRIPTIONAL REPRESSOR YETL"/>
    <property type="match status" value="1"/>
</dbReference>
<feature type="domain" description="HTH marR-type" evidence="1">
    <location>
        <begin position="18"/>
        <end position="150"/>
    </location>
</feature>
<reference evidence="2 3" key="1">
    <citation type="submission" date="2023-12" db="EMBL/GenBank/DDBJ databases">
        <title>Amycolatopsis sp. V23-08.</title>
        <authorList>
            <person name="Somphong A."/>
        </authorList>
    </citation>
    <scope>NUCLEOTIDE SEQUENCE [LARGE SCALE GENOMIC DNA]</scope>
    <source>
        <strain evidence="2 3">V23-08</strain>
    </source>
</reference>
<dbReference type="Proteomes" id="UP001304298">
    <property type="component" value="Unassembled WGS sequence"/>
</dbReference>
<organism evidence="2 3">
    <name type="scientific">Amycolatopsis heterodermiae</name>
    <dbReference type="NCBI Taxonomy" id="3110235"/>
    <lineage>
        <taxon>Bacteria</taxon>
        <taxon>Bacillati</taxon>
        <taxon>Actinomycetota</taxon>
        <taxon>Actinomycetes</taxon>
        <taxon>Pseudonocardiales</taxon>
        <taxon>Pseudonocardiaceae</taxon>
        <taxon>Amycolatopsis</taxon>
    </lineage>
</organism>
<evidence type="ECO:0000259" key="1">
    <source>
        <dbReference type="PROSITE" id="PS50995"/>
    </source>
</evidence>
<dbReference type="InterPro" id="IPR039422">
    <property type="entry name" value="MarR/SlyA-like"/>
</dbReference>
<protein>
    <submittedName>
        <fullName evidence="2">MarR family transcriptional regulator</fullName>
    </submittedName>
</protein>
<dbReference type="PRINTS" id="PR00598">
    <property type="entry name" value="HTHMARR"/>
</dbReference>
<dbReference type="RefSeq" id="WP_323333785.1">
    <property type="nucleotide sequence ID" value="NZ_JAYFSI010000012.1"/>
</dbReference>
<dbReference type="SUPFAM" id="SSF46785">
    <property type="entry name" value="Winged helix' DNA-binding domain"/>
    <property type="match status" value="1"/>
</dbReference>
<dbReference type="PANTHER" id="PTHR33164">
    <property type="entry name" value="TRANSCRIPTIONAL REGULATOR, MARR FAMILY"/>
    <property type="match status" value="1"/>
</dbReference>
<dbReference type="SMART" id="SM00347">
    <property type="entry name" value="HTH_MARR"/>
    <property type="match status" value="1"/>
</dbReference>
<dbReference type="Pfam" id="PF01047">
    <property type="entry name" value="MarR"/>
    <property type="match status" value="1"/>
</dbReference>
<comment type="caution">
    <text evidence="2">The sequence shown here is derived from an EMBL/GenBank/DDBJ whole genome shotgun (WGS) entry which is preliminary data.</text>
</comment>
<dbReference type="InterPro" id="IPR036388">
    <property type="entry name" value="WH-like_DNA-bd_sf"/>
</dbReference>
<dbReference type="PROSITE" id="PS50995">
    <property type="entry name" value="HTH_MARR_2"/>
    <property type="match status" value="1"/>
</dbReference>
<evidence type="ECO:0000313" key="2">
    <source>
        <dbReference type="EMBL" id="MEA5365340.1"/>
    </source>
</evidence>
<dbReference type="InterPro" id="IPR036390">
    <property type="entry name" value="WH_DNA-bd_sf"/>
</dbReference>
<name>A0ABU5RGD2_9PSEU</name>
<dbReference type="EMBL" id="JAYFSI010000012">
    <property type="protein sequence ID" value="MEA5365340.1"/>
    <property type="molecule type" value="Genomic_DNA"/>
</dbReference>